<sequence>MQGDFLFQNFGPMFESASAYKNIGQVQQVTASDHLSSINTAGANWTSPEFYALHGQMLGMTNDAVTEGEGHCNRGTGLDTVTELGVSCSNQVQGIVSIL</sequence>
<dbReference type="Proteomes" id="UP000292695">
    <property type="component" value="Unassembled WGS sequence"/>
</dbReference>
<keyword evidence="2" id="KW-1185">Reference proteome</keyword>
<name>A0A4R0I831_9ACTN</name>
<dbReference type="AlphaFoldDB" id="A0A4R0I831"/>
<dbReference type="RefSeq" id="WP_131295243.1">
    <property type="nucleotide sequence ID" value="NZ_SJKA01000018.1"/>
</dbReference>
<gene>
    <name evidence="1" type="ORF">E0H50_34715</name>
</gene>
<protein>
    <submittedName>
        <fullName evidence="1">Uncharacterized protein</fullName>
    </submittedName>
</protein>
<accession>A0A4R0I831</accession>
<reference evidence="1 2" key="1">
    <citation type="submission" date="2019-02" db="EMBL/GenBank/DDBJ databases">
        <title>Kribbella capetownensis sp. nov. and Kribbella speibonae sp. nov., isolated from soil.</title>
        <authorList>
            <person name="Curtis S.M."/>
            <person name="Norton I."/>
            <person name="Everest G.J."/>
            <person name="Meyers P.R."/>
        </authorList>
    </citation>
    <scope>NUCLEOTIDE SEQUENCE [LARGE SCALE GENOMIC DNA]</scope>
    <source>
        <strain evidence="1 2">DSM 27082</strain>
    </source>
</reference>
<dbReference type="EMBL" id="SJKA01000018">
    <property type="protein sequence ID" value="TCC22332.1"/>
    <property type="molecule type" value="Genomic_DNA"/>
</dbReference>
<organism evidence="1 2">
    <name type="scientific">Kribbella sindirgiensis</name>
    <dbReference type="NCBI Taxonomy" id="1124744"/>
    <lineage>
        <taxon>Bacteria</taxon>
        <taxon>Bacillati</taxon>
        <taxon>Actinomycetota</taxon>
        <taxon>Actinomycetes</taxon>
        <taxon>Propionibacteriales</taxon>
        <taxon>Kribbellaceae</taxon>
        <taxon>Kribbella</taxon>
    </lineage>
</organism>
<evidence type="ECO:0000313" key="1">
    <source>
        <dbReference type="EMBL" id="TCC22332.1"/>
    </source>
</evidence>
<evidence type="ECO:0000313" key="2">
    <source>
        <dbReference type="Proteomes" id="UP000292695"/>
    </source>
</evidence>
<comment type="caution">
    <text evidence="1">The sequence shown here is derived from an EMBL/GenBank/DDBJ whole genome shotgun (WGS) entry which is preliminary data.</text>
</comment>
<proteinExistence type="predicted"/>